<keyword evidence="3" id="KW-1185">Reference proteome</keyword>
<dbReference type="RefSeq" id="XP_005767685.1">
    <property type="nucleotide sequence ID" value="XM_005767628.1"/>
</dbReference>
<evidence type="ECO:0000256" key="1">
    <source>
        <dbReference type="SAM" id="MobiDB-lite"/>
    </source>
</evidence>
<reference evidence="2" key="2">
    <citation type="submission" date="2024-10" db="UniProtKB">
        <authorList>
            <consortium name="EnsemblProtists"/>
        </authorList>
    </citation>
    <scope>IDENTIFICATION</scope>
</reference>
<organism evidence="2 3">
    <name type="scientific">Emiliania huxleyi (strain CCMP1516)</name>
    <dbReference type="NCBI Taxonomy" id="280463"/>
    <lineage>
        <taxon>Eukaryota</taxon>
        <taxon>Haptista</taxon>
        <taxon>Haptophyta</taxon>
        <taxon>Prymnesiophyceae</taxon>
        <taxon>Isochrysidales</taxon>
        <taxon>Noelaerhabdaceae</taxon>
        <taxon>Emiliania</taxon>
    </lineage>
</organism>
<protein>
    <submittedName>
        <fullName evidence="2">Uncharacterized protein</fullName>
    </submittedName>
</protein>
<dbReference type="EnsemblProtists" id="EOD15256">
    <property type="protein sequence ID" value="EOD15256"/>
    <property type="gene ID" value="EMIHUDRAFT_370678"/>
</dbReference>
<accession>A0A0D3IVH1</accession>
<evidence type="ECO:0000313" key="2">
    <source>
        <dbReference type="EnsemblProtists" id="EOD15256"/>
    </source>
</evidence>
<evidence type="ECO:0000313" key="3">
    <source>
        <dbReference type="Proteomes" id="UP000013827"/>
    </source>
</evidence>
<sequence length="158" mass="17705">MYGRTHQRRDRLDFEPLAKDAIAAHHVEVGSEALGRRGALCESRQRRHAAALKLIAKRDARPVRAEAPRRLRKEWGHTPRESDILRHTFAQDCGDGRTDACRAVVQRGLPPLQRKPPPHTLKQTVSIVRYDLHPPASRRAEPLQVSGGEGVTPDDLGN</sequence>
<dbReference type="Proteomes" id="UP000013827">
    <property type="component" value="Unassembled WGS sequence"/>
</dbReference>
<dbReference type="AlphaFoldDB" id="A0A0D3IVH1"/>
<feature type="region of interest" description="Disordered" evidence="1">
    <location>
        <begin position="132"/>
        <end position="158"/>
    </location>
</feature>
<name>A0A0D3IVH1_EMIH1</name>
<dbReference type="HOGENOM" id="CLU_1672551_0_0_1"/>
<reference evidence="3" key="1">
    <citation type="journal article" date="2013" name="Nature">
        <title>Pan genome of the phytoplankton Emiliania underpins its global distribution.</title>
        <authorList>
            <person name="Read B.A."/>
            <person name="Kegel J."/>
            <person name="Klute M.J."/>
            <person name="Kuo A."/>
            <person name="Lefebvre S.C."/>
            <person name="Maumus F."/>
            <person name="Mayer C."/>
            <person name="Miller J."/>
            <person name="Monier A."/>
            <person name="Salamov A."/>
            <person name="Young J."/>
            <person name="Aguilar M."/>
            <person name="Claverie J.M."/>
            <person name="Frickenhaus S."/>
            <person name="Gonzalez K."/>
            <person name="Herman E.K."/>
            <person name="Lin Y.C."/>
            <person name="Napier J."/>
            <person name="Ogata H."/>
            <person name="Sarno A.F."/>
            <person name="Shmutz J."/>
            <person name="Schroeder D."/>
            <person name="de Vargas C."/>
            <person name="Verret F."/>
            <person name="von Dassow P."/>
            <person name="Valentin K."/>
            <person name="Van de Peer Y."/>
            <person name="Wheeler G."/>
            <person name="Dacks J.B."/>
            <person name="Delwiche C.F."/>
            <person name="Dyhrman S.T."/>
            <person name="Glockner G."/>
            <person name="John U."/>
            <person name="Richards T."/>
            <person name="Worden A.Z."/>
            <person name="Zhang X."/>
            <person name="Grigoriev I.V."/>
            <person name="Allen A.E."/>
            <person name="Bidle K."/>
            <person name="Borodovsky M."/>
            <person name="Bowler C."/>
            <person name="Brownlee C."/>
            <person name="Cock J.M."/>
            <person name="Elias M."/>
            <person name="Gladyshev V.N."/>
            <person name="Groth M."/>
            <person name="Guda C."/>
            <person name="Hadaegh A."/>
            <person name="Iglesias-Rodriguez M.D."/>
            <person name="Jenkins J."/>
            <person name="Jones B.M."/>
            <person name="Lawson T."/>
            <person name="Leese F."/>
            <person name="Lindquist E."/>
            <person name="Lobanov A."/>
            <person name="Lomsadze A."/>
            <person name="Malik S.B."/>
            <person name="Marsh M.E."/>
            <person name="Mackinder L."/>
            <person name="Mock T."/>
            <person name="Mueller-Roeber B."/>
            <person name="Pagarete A."/>
            <person name="Parker M."/>
            <person name="Probert I."/>
            <person name="Quesneville H."/>
            <person name="Raines C."/>
            <person name="Rensing S.A."/>
            <person name="Riano-Pachon D.M."/>
            <person name="Richier S."/>
            <person name="Rokitta S."/>
            <person name="Shiraiwa Y."/>
            <person name="Soanes D.M."/>
            <person name="van der Giezen M."/>
            <person name="Wahlund T.M."/>
            <person name="Williams B."/>
            <person name="Wilson W."/>
            <person name="Wolfe G."/>
            <person name="Wurch L.L."/>
        </authorList>
    </citation>
    <scope>NUCLEOTIDE SEQUENCE</scope>
</reference>
<dbReference type="PaxDb" id="2903-EOD15256"/>
<proteinExistence type="predicted"/>
<dbReference type="KEGG" id="ehx:EMIHUDRAFT_370678"/>
<dbReference type="GeneID" id="17261420"/>